<feature type="region of interest" description="Disordered" evidence="1">
    <location>
        <begin position="243"/>
        <end position="280"/>
    </location>
</feature>
<protein>
    <recommendedName>
        <fullName evidence="4">TupA-like ATPgrasp</fullName>
    </recommendedName>
</protein>
<evidence type="ECO:0000256" key="1">
    <source>
        <dbReference type="SAM" id="MobiDB-lite"/>
    </source>
</evidence>
<feature type="compositionally biased region" description="Basic and acidic residues" evidence="1">
    <location>
        <begin position="255"/>
        <end position="266"/>
    </location>
</feature>
<organism evidence="2 3">
    <name type="scientific">Aureliella helgolandensis</name>
    <dbReference type="NCBI Taxonomy" id="2527968"/>
    <lineage>
        <taxon>Bacteria</taxon>
        <taxon>Pseudomonadati</taxon>
        <taxon>Planctomycetota</taxon>
        <taxon>Planctomycetia</taxon>
        <taxon>Pirellulales</taxon>
        <taxon>Pirellulaceae</taxon>
        <taxon>Aureliella</taxon>
    </lineage>
</organism>
<dbReference type="EMBL" id="CP036298">
    <property type="protein sequence ID" value="QDV21776.1"/>
    <property type="molecule type" value="Genomic_DNA"/>
</dbReference>
<evidence type="ECO:0008006" key="4">
    <source>
        <dbReference type="Google" id="ProtNLM"/>
    </source>
</evidence>
<keyword evidence="3" id="KW-1185">Reference proteome</keyword>
<dbReference type="InterPro" id="IPR029465">
    <property type="entry name" value="ATPgrasp_TupA"/>
</dbReference>
<proteinExistence type="predicted"/>
<reference evidence="2 3" key="1">
    <citation type="submission" date="2019-02" db="EMBL/GenBank/DDBJ databases">
        <title>Deep-cultivation of Planctomycetes and their phenomic and genomic characterization uncovers novel biology.</title>
        <authorList>
            <person name="Wiegand S."/>
            <person name="Jogler M."/>
            <person name="Boedeker C."/>
            <person name="Pinto D."/>
            <person name="Vollmers J."/>
            <person name="Rivas-Marin E."/>
            <person name="Kohn T."/>
            <person name="Peeters S.H."/>
            <person name="Heuer A."/>
            <person name="Rast P."/>
            <person name="Oberbeckmann S."/>
            <person name="Bunk B."/>
            <person name="Jeske O."/>
            <person name="Meyerdierks A."/>
            <person name="Storesund J.E."/>
            <person name="Kallscheuer N."/>
            <person name="Luecker S."/>
            <person name="Lage O.M."/>
            <person name="Pohl T."/>
            <person name="Merkel B.J."/>
            <person name="Hornburger P."/>
            <person name="Mueller R.-W."/>
            <person name="Bruemmer F."/>
            <person name="Labrenz M."/>
            <person name="Spormann A.M."/>
            <person name="Op den Camp H."/>
            <person name="Overmann J."/>
            <person name="Amann R."/>
            <person name="Jetten M.S.M."/>
            <person name="Mascher T."/>
            <person name="Medema M.H."/>
            <person name="Devos D.P."/>
            <person name="Kaster A.-K."/>
            <person name="Ovreas L."/>
            <person name="Rohde M."/>
            <person name="Galperin M.Y."/>
            <person name="Jogler C."/>
        </authorList>
    </citation>
    <scope>NUCLEOTIDE SEQUENCE [LARGE SCALE GENOMIC DNA]</scope>
    <source>
        <strain evidence="2 3">Q31a</strain>
    </source>
</reference>
<evidence type="ECO:0000313" key="3">
    <source>
        <dbReference type="Proteomes" id="UP000318017"/>
    </source>
</evidence>
<accession>A0A518FZN3</accession>
<gene>
    <name evidence="2" type="ORF">Q31a_00550</name>
</gene>
<dbReference type="Pfam" id="PF14305">
    <property type="entry name" value="ATPgrasp_TupA"/>
    <property type="match status" value="1"/>
</dbReference>
<dbReference type="KEGG" id="ahel:Q31a_00550"/>
<evidence type="ECO:0000313" key="2">
    <source>
        <dbReference type="EMBL" id="QDV21776.1"/>
    </source>
</evidence>
<dbReference type="AlphaFoldDB" id="A0A518FZN3"/>
<dbReference type="Proteomes" id="UP000318017">
    <property type="component" value="Chromosome"/>
</dbReference>
<name>A0A518FZN3_9BACT</name>
<sequence>MQRRFRRKIGKSGNFTEPQTFPEKVQFRKLYGNHSTYARLADKYAVREYVAERVGERYLVPLLGVYDQLTPEHFRDLPDRFIIKANHGSKWHQVVWDKSQLDIASTVQYFNQLMHRTYGLRSHEYHYRLIRPRIVIEELLDDEHDSPVDYSFYSYHGPSGFDFLITLTAPRHETYAHFDRHWNFQDGDFTSEQHAKYVKPANYQDMFRVAEELSRGFDFLRVDLYNLNGRIYFGEATCTPTSGYTPAEVPSRGKLRGDKWHLDRDNPNLYRPTGLHRPTG</sequence>